<protein>
    <submittedName>
        <fullName evidence="1">Retroviral-like aspartic protease family protein</fullName>
    </submittedName>
</protein>
<proteinExistence type="predicted"/>
<dbReference type="CDD" id="cd05483">
    <property type="entry name" value="retropepsin_like_bacteria"/>
    <property type="match status" value="1"/>
</dbReference>
<reference evidence="1 2" key="1">
    <citation type="submission" date="2022-03" db="EMBL/GenBank/DDBJ databases">
        <title>Chryseobacterium sp. isolated from the Andong Sikhe.</title>
        <authorList>
            <person name="Won M."/>
            <person name="Kim S.-J."/>
            <person name="Kwon S.-W."/>
        </authorList>
    </citation>
    <scope>NUCLEOTIDE SEQUENCE [LARGE SCALE GENOMIC DNA]</scope>
    <source>
        <strain evidence="1 2">ADR-1</strain>
    </source>
</reference>
<dbReference type="Proteomes" id="UP000831068">
    <property type="component" value="Chromosome"/>
</dbReference>
<keyword evidence="2" id="KW-1185">Reference proteome</keyword>
<accession>A0ABY4BRB3</accession>
<dbReference type="SUPFAM" id="SSF50630">
    <property type="entry name" value="Acid proteases"/>
    <property type="match status" value="1"/>
</dbReference>
<dbReference type="InterPro" id="IPR021109">
    <property type="entry name" value="Peptidase_aspartic_dom_sf"/>
</dbReference>
<name>A0ABY4BRB3_9FLAO</name>
<evidence type="ECO:0000313" key="1">
    <source>
        <dbReference type="EMBL" id="UOE39115.1"/>
    </source>
</evidence>
<dbReference type="InterPro" id="IPR034122">
    <property type="entry name" value="Retropepsin-like_bacterial"/>
</dbReference>
<dbReference type="RefSeq" id="WP_243577287.1">
    <property type="nucleotide sequence ID" value="NZ_CP094529.1"/>
</dbReference>
<sequence>MKNILILFFFTFCFVLDKAQAPINLNTGNIAQKRYNQTLSYELVKKKIIVNVSINGKPHKFLFDTGAPMAVSKEIFDEYSLPKTGSIPLADASGKKQEMILTTVPSLKWGEIDFLNTPGIVFDESSTAMMKCFGVEGITGSNMLRNSVVQIDHQKKQITITDNVKNLTITGNSYLDMKLSESQSNPFIRIVLQKDGVKVVDQVLFDTGADNFYEMSTSAYHFFNEKNNVIKTLAKSKGSFVYGFHGMNDTTEQFAIEIPLMTIVEDKFNNVISSTTSSKESRLGYKVLEYGKTTLDYNKKRFYFEPYSDANKELIALHPWQIYPTIQNNKLVVGIIWDKSLEKNLNLGDEIQNFNDMDYKNMDVCELFRSNNSNSNNESVLTVKDVKTGEIKTLKIKRL</sequence>
<dbReference type="Pfam" id="PF13975">
    <property type="entry name" value="gag-asp_proteas"/>
    <property type="match status" value="1"/>
</dbReference>
<organism evidence="1 2">
    <name type="scientific">Chryseobacterium oryzae</name>
    <dbReference type="NCBI Taxonomy" id="2929799"/>
    <lineage>
        <taxon>Bacteria</taxon>
        <taxon>Pseudomonadati</taxon>
        <taxon>Bacteroidota</taxon>
        <taxon>Flavobacteriia</taxon>
        <taxon>Flavobacteriales</taxon>
        <taxon>Weeksellaceae</taxon>
        <taxon>Chryseobacterium group</taxon>
        <taxon>Chryseobacterium</taxon>
    </lineage>
</organism>
<dbReference type="EMBL" id="CP094529">
    <property type="protein sequence ID" value="UOE39115.1"/>
    <property type="molecule type" value="Genomic_DNA"/>
</dbReference>
<dbReference type="Gene3D" id="2.40.70.10">
    <property type="entry name" value="Acid Proteases"/>
    <property type="match status" value="1"/>
</dbReference>
<gene>
    <name evidence="1" type="ORF">MTP08_04925</name>
</gene>
<evidence type="ECO:0000313" key="2">
    <source>
        <dbReference type="Proteomes" id="UP000831068"/>
    </source>
</evidence>